<reference evidence="1 2" key="1">
    <citation type="journal article" date="2015" name="Genome Announc.">
        <title>Expanding the biotechnology potential of lactobacilli through comparative genomics of 213 strains and associated genera.</title>
        <authorList>
            <person name="Sun Z."/>
            <person name="Harris H.M."/>
            <person name="McCann A."/>
            <person name="Guo C."/>
            <person name="Argimon S."/>
            <person name="Zhang W."/>
            <person name="Yang X."/>
            <person name="Jeffery I.B."/>
            <person name="Cooney J.C."/>
            <person name="Kagawa T.F."/>
            <person name="Liu W."/>
            <person name="Song Y."/>
            <person name="Salvetti E."/>
            <person name="Wrobel A."/>
            <person name="Rasinkangas P."/>
            <person name="Parkhill J."/>
            <person name="Rea M.C."/>
            <person name="O'Sullivan O."/>
            <person name="Ritari J."/>
            <person name="Douillard F.P."/>
            <person name="Paul Ross R."/>
            <person name="Yang R."/>
            <person name="Briner A.E."/>
            <person name="Felis G.E."/>
            <person name="de Vos W.M."/>
            <person name="Barrangou R."/>
            <person name="Klaenhammer T.R."/>
            <person name="Caufield P.W."/>
            <person name="Cui Y."/>
            <person name="Zhang H."/>
            <person name="O'Toole P.W."/>
        </authorList>
    </citation>
    <scope>NUCLEOTIDE SEQUENCE [LARGE SCALE GENOMIC DNA]</scope>
    <source>
        <strain evidence="1 2">DSM 20623</strain>
    </source>
</reference>
<evidence type="ECO:0000313" key="2">
    <source>
        <dbReference type="Proteomes" id="UP000051658"/>
    </source>
</evidence>
<keyword evidence="2" id="KW-1185">Reference proteome</keyword>
<organism evidence="1 2">
    <name type="scientific">Carnobacterium divergens DSM 20623</name>
    <dbReference type="NCBI Taxonomy" id="1449336"/>
    <lineage>
        <taxon>Bacteria</taxon>
        <taxon>Bacillati</taxon>
        <taxon>Bacillota</taxon>
        <taxon>Bacilli</taxon>
        <taxon>Lactobacillales</taxon>
        <taxon>Carnobacteriaceae</taxon>
        <taxon>Carnobacterium</taxon>
    </lineage>
</organism>
<dbReference type="AlphaFoldDB" id="A0A0R2HXB7"/>
<gene>
    <name evidence="1" type="ORF">IV74_GL002148</name>
</gene>
<dbReference type="PATRIC" id="fig|1449336.4.peg.2185"/>
<dbReference type="RefSeq" id="WP_034569175.1">
    <property type="nucleotide sequence ID" value="NZ_JQBS01000035.1"/>
</dbReference>
<dbReference type="Proteomes" id="UP000051658">
    <property type="component" value="Unassembled WGS sequence"/>
</dbReference>
<dbReference type="EMBL" id="JQBS01000035">
    <property type="protein sequence ID" value="KRN54564.1"/>
    <property type="molecule type" value="Genomic_DNA"/>
</dbReference>
<proteinExistence type="predicted"/>
<comment type="caution">
    <text evidence="1">The sequence shown here is derived from an EMBL/GenBank/DDBJ whole genome shotgun (WGS) entry which is preliminary data.</text>
</comment>
<evidence type="ECO:0000313" key="1">
    <source>
        <dbReference type="EMBL" id="KRN54564.1"/>
    </source>
</evidence>
<name>A0A0R2HXB7_CARDV</name>
<accession>A0A0R2HXB7</accession>
<dbReference type="GeneID" id="89589138"/>
<protein>
    <submittedName>
        <fullName evidence="1">Uncharacterized protein</fullName>
    </submittedName>
</protein>
<sequence>MQKGDILISEAFLEPKFILFKAYCEEQQIFYLKDINRELIEQFAEVKGIGGVKMAAIIERLAGPVGNLQIELLDISQLKKK</sequence>